<dbReference type="PROSITE" id="PS51257">
    <property type="entry name" value="PROKAR_LIPOPROTEIN"/>
    <property type="match status" value="1"/>
</dbReference>
<protein>
    <recommendedName>
        <fullName evidence="4">Toxin-antitoxin system YwqK family antitoxin</fullName>
    </recommendedName>
</protein>
<dbReference type="Gene3D" id="2.20.110.10">
    <property type="entry name" value="Histone H3 K4-specific methyltransferase SET7/9 N-terminal domain"/>
    <property type="match status" value="1"/>
</dbReference>
<dbReference type="InterPro" id="IPR011652">
    <property type="entry name" value="MORN_2"/>
</dbReference>
<dbReference type="EMBL" id="JBCEVZ010000033">
    <property type="protein sequence ID" value="MEL5995292.1"/>
    <property type="molecule type" value="Genomic_DNA"/>
</dbReference>
<evidence type="ECO:0008006" key="4">
    <source>
        <dbReference type="Google" id="ProtNLM"/>
    </source>
</evidence>
<feature type="signal peptide" evidence="1">
    <location>
        <begin position="1"/>
        <end position="20"/>
    </location>
</feature>
<keyword evidence="3" id="KW-1185">Reference proteome</keyword>
<proteinExistence type="predicted"/>
<comment type="caution">
    <text evidence="2">The sequence shown here is derived from an EMBL/GenBank/DDBJ whole genome shotgun (WGS) entry which is preliminary data.</text>
</comment>
<evidence type="ECO:0000256" key="1">
    <source>
        <dbReference type="SAM" id="SignalP"/>
    </source>
</evidence>
<name>A0ABU9LX12_9BACT</name>
<organism evidence="2 3">
    <name type="scientific">Hymenobacter segetis</name>
    <dbReference type="NCBI Taxonomy" id="2025509"/>
    <lineage>
        <taxon>Bacteria</taxon>
        <taxon>Pseudomonadati</taxon>
        <taxon>Bacteroidota</taxon>
        <taxon>Cytophagia</taxon>
        <taxon>Cytophagales</taxon>
        <taxon>Hymenobacteraceae</taxon>
        <taxon>Hymenobacter</taxon>
    </lineage>
</organism>
<sequence length="202" mass="23419">MHITRLFLLGCFALLLGACAGSRGTAHYGPRGFWRPNRFDRHGLETGRWRTYYDSADRQPFTAGRYRHGRPVRTFRYYAPTGQLDRSEQYRREGFCEVTYWHPDGQVARRGHAQWVTGSGKTPRFYWFGPWTSYNEAGQITSLQTYADGTLTRTETYENGQLTQVETFDKDKRTRVETYADGQLIKVESFEKGLRTGTTNTL</sequence>
<gene>
    <name evidence="2" type="ORF">AAFH49_13825</name>
</gene>
<keyword evidence="1" id="KW-0732">Signal</keyword>
<dbReference type="SUPFAM" id="SSF82185">
    <property type="entry name" value="Histone H3 K4-specific methyltransferase SET7/9 N-terminal domain"/>
    <property type="match status" value="2"/>
</dbReference>
<evidence type="ECO:0000313" key="3">
    <source>
        <dbReference type="Proteomes" id="UP001479606"/>
    </source>
</evidence>
<accession>A0ABU9LX12</accession>
<dbReference type="Proteomes" id="UP001479606">
    <property type="component" value="Unassembled WGS sequence"/>
</dbReference>
<feature type="chain" id="PRO_5047417672" description="Toxin-antitoxin system YwqK family antitoxin" evidence="1">
    <location>
        <begin position="21"/>
        <end position="202"/>
    </location>
</feature>
<dbReference type="RefSeq" id="WP_342299010.1">
    <property type="nucleotide sequence ID" value="NZ_JBCEVZ010000033.1"/>
</dbReference>
<reference evidence="2 3" key="1">
    <citation type="journal article" date="2018" name="Arch. Microbiol.">
        <title>Hymenobacter segetis sp. nov., isolated from soil.</title>
        <authorList>
            <person name="Ten L.N."/>
            <person name="Lim S.J."/>
            <person name="Kim B.O."/>
            <person name="Kang I.K."/>
            <person name="Jung H.Y."/>
        </authorList>
    </citation>
    <scope>NUCLEOTIDE SEQUENCE [LARGE SCALE GENOMIC DNA]</scope>
    <source>
        <strain evidence="2 3">S7-3-11</strain>
    </source>
</reference>
<dbReference type="Gene3D" id="3.90.930.1">
    <property type="match status" value="1"/>
</dbReference>
<dbReference type="Pfam" id="PF07661">
    <property type="entry name" value="MORN_2"/>
    <property type="match status" value="1"/>
</dbReference>
<evidence type="ECO:0000313" key="2">
    <source>
        <dbReference type="EMBL" id="MEL5995292.1"/>
    </source>
</evidence>